<dbReference type="Pfam" id="PF10328">
    <property type="entry name" value="7TM_GPCR_Srx"/>
    <property type="match status" value="1"/>
</dbReference>
<dbReference type="SUPFAM" id="SSF81321">
    <property type="entry name" value="Family A G protein-coupled receptor-like"/>
    <property type="match status" value="1"/>
</dbReference>
<dbReference type="CDD" id="cd00637">
    <property type="entry name" value="7tm_classA_rhodopsin-like"/>
    <property type="match status" value="1"/>
</dbReference>
<feature type="transmembrane region" description="Helical" evidence="1">
    <location>
        <begin position="20"/>
        <end position="44"/>
    </location>
</feature>
<dbReference type="Gene3D" id="1.20.1070.10">
    <property type="entry name" value="Rhodopsin 7-helix transmembrane proteins"/>
    <property type="match status" value="1"/>
</dbReference>
<reference evidence="4" key="1">
    <citation type="submission" date="2022-11" db="UniProtKB">
        <authorList>
            <consortium name="WormBaseParasite"/>
        </authorList>
    </citation>
    <scope>IDENTIFICATION</scope>
</reference>
<dbReference type="InterPro" id="IPR019430">
    <property type="entry name" value="7TM_GPCR_serpentine_rcpt_Srx"/>
</dbReference>
<evidence type="ECO:0000259" key="2">
    <source>
        <dbReference type="Pfam" id="PF10328"/>
    </source>
</evidence>
<feature type="domain" description="7TM GPCR serpentine receptor class x (Srx)" evidence="2">
    <location>
        <begin position="38"/>
        <end position="210"/>
    </location>
</feature>
<feature type="transmembrane region" description="Helical" evidence="1">
    <location>
        <begin position="140"/>
        <end position="158"/>
    </location>
</feature>
<accession>A0A915KH91</accession>
<name>A0A915KH91_ROMCU</name>
<organism evidence="3 4">
    <name type="scientific">Romanomermis culicivorax</name>
    <name type="common">Nematode worm</name>
    <dbReference type="NCBI Taxonomy" id="13658"/>
    <lineage>
        <taxon>Eukaryota</taxon>
        <taxon>Metazoa</taxon>
        <taxon>Ecdysozoa</taxon>
        <taxon>Nematoda</taxon>
        <taxon>Enoplea</taxon>
        <taxon>Dorylaimia</taxon>
        <taxon>Mermithida</taxon>
        <taxon>Mermithoidea</taxon>
        <taxon>Mermithidae</taxon>
        <taxon>Romanomermis</taxon>
    </lineage>
</organism>
<dbReference type="WBParaSite" id="nRc.2.0.1.t37351-RA">
    <property type="protein sequence ID" value="nRc.2.0.1.t37351-RA"/>
    <property type="gene ID" value="nRc.2.0.1.g37351"/>
</dbReference>
<dbReference type="PANTHER" id="PTHR22718">
    <property type="entry name" value="SERPENTINE RECEPTOR, CLASS X"/>
    <property type="match status" value="1"/>
</dbReference>
<evidence type="ECO:0000256" key="1">
    <source>
        <dbReference type="SAM" id="Phobius"/>
    </source>
</evidence>
<feature type="transmembrane region" description="Helical" evidence="1">
    <location>
        <begin position="102"/>
        <end position="128"/>
    </location>
</feature>
<dbReference type="PANTHER" id="PTHR22718:SF11">
    <property type="entry name" value="7TM GPCR SERPENTINE RECEPTOR CLASS X (SRX) DOMAIN-CONTAINING PROTEIN"/>
    <property type="match status" value="1"/>
</dbReference>
<keyword evidence="1" id="KW-0812">Transmembrane</keyword>
<evidence type="ECO:0000313" key="4">
    <source>
        <dbReference type="WBParaSite" id="nRc.2.0.1.t37351-RA"/>
    </source>
</evidence>
<feature type="transmembrane region" description="Helical" evidence="1">
    <location>
        <begin position="65"/>
        <end position="87"/>
    </location>
</feature>
<keyword evidence="1" id="KW-0472">Membrane</keyword>
<protein>
    <submittedName>
        <fullName evidence="4">7TM GPCR serpentine receptor class x (Srx) domain-containing protein</fullName>
    </submittedName>
</protein>
<dbReference type="Proteomes" id="UP000887565">
    <property type="component" value="Unplaced"/>
</dbReference>
<keyword evidence="3" id="KW-1185">Reference proteome</keyword>
<evidence type="ECO:0000313" key="3">
    <source>
        <dbReference type="Proteomes" id="UP000887565"/>
    </source>
</evidence>
<keyword evidence="1" id="KW-1133">Transmembrane helix</keyword>
<dbReference type="AlphaFoldDB" id="A0A915KH91"/>
<proteinExistence type="predicted"/>
<sequence length="215" mass="24338">MAVNLTNGTIIEDRFMERMAIGALFLGSSLAMLPPYAAVLYVIFSSKQIRTQPFYTIALHMGYSDLGQLLFGPGIYGGLSCLTDAYYPRSFWVKKFMNSCSFFFWFAYVSLAQVMTLNRFVTIFFPANVASLFSRRNTKILMSICWLHGLAWFVWLMMPKVNCAFSVDSYGLDYDTNPESLTALAANSYINISHSSIMVVIYSFICLKMIFEVGV</sequence>
<feature type="transmembrane region" description="Helical" evidence="1">
    <location>
        <begin position="189"/>
        <end position="211"/>
    </location>
</feature>